<evidence type="ECO:0000313" key="4">
    <source>
        <dbReference type="Proteomes" id="UP001266305"/>
    </source>
</evidence>
<feature type="region of interest" description="Disordered" evidence="1">
    <location>
        <begin position="1"/>
        <end position="45"/>
    </location>
</feature>
<dbReference type="InterPro" id="IPR001879">
    <property type="entry name" value="GPCR_2_extracellular_dom"/>
</dbReference>
<gene>
    <name evidence="3" type="ORF">P7K49_033418</name>
</gene>
<evidence type="ECO:0000256" key="1">
    <source>
        <dbReference type="SAM" id="MobiDB-lite"/>
    </source>
</evidence>
<feature type="compositionally biased region" description="Low complexity" evidence="1">
    <location>
        <begin position="21"/>
        <end position="45"/>
    </location>
</feature>
<dbReference type="Proteomes" id="UP001266305">
    <property type="component" value="Unassembled WGS sequence"/>
</dbReference>
<dbReference type="Gene3D" id="4.10.1240.10">
    <property type="entry name" value="GPCR, family 2, extracellular hormone receptor domain"/>
    <property type="match status" value="1"/>
</dbReference>
<keyword evidence="4" id="KW-1185">Reference proteome</keyword>
<dbReference type="EMBL" id="JASSZA010000019">
    <property type="protein sequence ID" value="KAK2087511.1"/>
    <property type="molecule type" value="Genomic_DNA"/>
</dbReference>
<comment type="caution">
    <text evidence="3">The sequence shown here is derived from an EMBL/GenBank/DDBJ whole genome shotgun (WGS) entry which is preliminary data.</text>
</comment>
<protein>
    <recommendedName>
        <fullName evidence="2">G-protein coupled receptors family 2 profile 1 domain-containing protein</fullName>
    </recommendedName>
</protein>
<feature type="region of interest" description="Disordered" evidence="1">
    <location>
        <begin position="58"/>
        <end position="80"/>
    </location>
</feature>
<dbReference type="SMART" id="SM00008">
    <property type="entry name" value="HormR"/>
    <property type="match status" value="1"/>
</dbReference>
<feature type="compositionally biased region" description="Pro residues" evidence="1">
    <location>
        <begin position="65"/>
        <end position="80"/>
    </location>
</feature>
<evidence type="ECO:0000313" key="3">
    <source>
        <dbReference type="EMBL" id="KAK2087511.1"/>
    </source>
</evidence>
<evidence type="ECO:0000259" key="2">
    <source>
        <dbReference type="SMART" id="SM00008"/>
    </source>
</evidence>
<feature type="domain" description="G-protein coupled receptors family 2 profile 1" evidence="2">
    <location>
        <begin position="88"/>
        <end position="155"/>
    </location>
</feature>
<proteinExistence type="predicted"/>
<dbReference type="InterPro" id="IPR036445">
    <property type="entry name" value="GPCR_2_extracell_dom_sf"/>
</dbReference>
<name>A0ABQ9TRW4_SAGOE</name>
<dbReference type="SUPFAM" id="SSF111418">
    <property type="entry name" value="Hormone receptor domain"/>
    <property type="match status" value="1"/>
</dbReference>
<sequence>MALSMGMTLSRIPFPGPATSPPLSTTTTARPTPLTSTASPAATTPLRRAPLTTHPVGAINQLGPDLPPATAPAPSTRRPPAPNLHVSPELFCEPREVRRVQWPATQQGMLVERPCPKGTRGEYRNCGQGDRGHAPEQLSTDGCVGGGVHWSRGFLRTGVIPSDQQSSAHGPLSQCLLPHLQNLQGAFWR</sequence>
<accession>A0ABQ9TRW4</accession>
<organism evidence="3 4">
    <name type="scientific">Saguinus oedipus</name>
    <name type="common">Cotton-top tamarin</name>
    <name type="synonym">Oedipomidas oedipus</name>
    <dbReference type="NCBI Taxonomy" id="9490"/>
    <lineage>
        <taxon>Eukaryota</taxon>
        <taxon>Metazoa</taxon>
        <taxon>Chordata</taxon>
        <taxon>Craniata</taxon>
        <taxon>Vertebrata</taxon>
        <taxon>Euteleostomi</taxon>
        <taxon>Mammalia</taxon>
        <taxon>Eutheria</taxon>
        <taxon>Euarchontoglires</taxon>
        <taxon>Primates</taxon>
        <taxon>Haplorrhini</taxon>
        <taxon>Platyrrhini</taxon>
        <taxon>Cebidae</taxon>
        <taxon>Callitrichinae</taxon>
        <taxon>Saguinus</taxon>
    </lineage>
</organism>
<reference evidence="3 4" key="1">
    <citation type="submission" date="2023-05" db="EMBL/GenBank/DDBJ databases">
        <title>B98-5 Cell Line De Novo Hybrid Assembly: An Optical Mapping Approach.</title>
        <authorList>
            <person name="Kananen K."/>
            <person name="Auerbach J.A."/>
            <person name="Kautto E."/>
            <person name="Blachly J.S."/>
        </authorList>
    </citation>
    <scope>NUCLEOTIDE SEQUENCE [LARGE SCALE GENOMIC DNA]</scope>
    <source>
        <strain evidence="3">B95-8</strain>
        <tissue evidence="3">Cell line</tissue>
    </source>
</reference>